<dbReference type="GO" id="GO:0005886">
    <property type="term" value="C:plasma membrane"/>
    <property type="evidence" value="ECO:0007669"/>
    <property type="project" value="UniProtKB-SubCell"/>
</dbReference>
<evidence type="ECO:0000256" key="6">
    <source>
        <dbReference type="ARBA" id="ARBA00023136"/>
    </source>
</evidence>
<keyword evidence="4 7" id="KW-0812">Transmembrane</keyword>
<evidence type="ECO:0000256" key="1">
    <source>
        <dbReference type="ARBA" id="ARBA00004651"/>
    </source>
</evidence>
<feature type="transmembrane region" description="Helical" evidence="7">
    <location>
        <begin position="99"/>
        <end position="123"/>
    </location>
</feature>
<organism evidence="9 10">
    <name type="scientific">Salana multivorans</name>
    <dbReference type="NCBI Taxonomy" id="120377"/>
    <lineage>
        <taxon>Bacteria</taxon>
        <taxon>Bacillati</taxon>
        <taxon>Actinomycetota</taxon>
        <taxon>Actinomycetes</taxon>
        <taxon>Micrococcales</taxon>
        <taxon>Beutenbergiaceae</taxon>
        <taxon>Salana</taxon>
    </lineage>
</organism>
<dbReference type="CDD" id="cd06261">
    <property type="entry name" value="TM_PBP2"/>
    <property type="match status" value="1"/>
</dbReference>
<dbReference type="InterPro" id="IPR000515">
    <property type="entry name" value="MetI-like"/>
</dbReference>
<keyword evidence="6 7" id="KW-0472">Membrane</keyword>
<feature type="domain" description="ABC transmembrane type-1" evidence="8">
    <location>
        <begin position="95"/>
        <end position="325"/>
    </location>
</feature>
<dbReference type="PANTHER" id="PTHR43163">
    <property type="entry name" value="DIPEPTIDE TRANSPORT SYSTEM PERMEASE PROTEIN DPPB-RELATED"/>
    <property type="match status" value="1"/>
</dbReference>
<evidence type="ECO:0000256" key="3">
    <source>
        <dbReference type="ARBA" id="ARBA00022475"/>
    </source>
</evidence>
<evidence type="ECO:0000313" key="10">
    <source>
        <dbReference type="Proteomes" id="UP000275356"/>
    </source>
</evidence>
<sequence>MLRIIIVRLLLLPPSLLAVATISFLLLAMMPGDPAVSVAGGFATPEALEAIRESLGLNDPLPVRYWNYLVALVHGDMGTSFVSGAPVSQELVRYLPNTVMLVTCGIGLAAVLGIPLGILAAYYRGRPIDRAARTWITLAQSVPLFIIGLLLIYVFYYLLHWAPSPVGILGFTDVDPPRVTGFVPIDAALVGAWSSFRSSLAHLVLPTLTLALVNLAFFGKITRGLMARELSSTRTEFARVQGLRELTVVNYAFKAVRIPIVTYGMLIFAQILGSSTVVELIFAWPGVSRWGLEGVLALDIPVVQAFVLFAGVTTVVIYLLLDVIVALIDPRVRLSDH</sequence>
<feature type="transmembrane region" description="Helical" evidence="7">
    <location>
        <begin position="260"/>
        <end position="285"/>
    </location>
</feature>
<evidence type="ECO:0000256" key="2">
    <source>
        <dbReference type="ARBA" id="ARBA00022448"/>
    </source>
</evidence>
<accession>A0A3N2DDK8</accession>
<dbReference type="RefSeq" id="WP_170169448.1">
    <property type="nucleotide sequence ID" value="NZ_RKHQ01000001.1"/>
</dbReference>
<keyword evidence="3" id="KW-1003">Cell membrane</keyword>
<dbReference type="InterPro" id="IPR045621">
    <property type="entry name" value="BPD_transp_1_N"/>
</dbReference>
<dbReference type="Gene3D" id="1.10.3720.10">
    <property type="entry name" value="MetI-like"/>
    <property type="match status" value="1"/>
</dbReference>
<dbReference type="Proteomes" id="UP000275356">
    <property type="component" value="Unassembled WGS sequence"/>
</dbReference>
<comment type="similarity">
    <text evidence="7">Belongs to the binding-protein-dependent transport system permease family.</text>
</comment>
<protein>
    <submittedName>
        <fullName evidence="9">Peptide/nickel transport system permease protein</fullName>
    </submittedName>
</protein>
<keyword evidence="10" id="KW-1185">Reference proteome</keyword>
<comment type="subcellular location">
    <subcellularLocation>
        <location evidence="1 7">Cell membrane</location>
        <topology evidence="1 7">Multi-pass membrane protein</topology>
    </subcellularLocation>
</comment>
<dbReference type="PROSITE" id="PS50928">
    <property type="entry name" value="ABC_TM1"/>
    <property type="match status" value="1"/>
</dbReference>
<name>A0A3N2DDK8_9MICO</name>
<gene>
    <name evidence="9" type="ORF">EDD28_2354</name>
</gene>
<dbReference type="Pfam" id="PF19300">
    <property type="entry name" value="BPD_transp_1_N"/>
    <property type="match status" value="1"/>
</dbReference>
<dbReference type="EMBL" id="RKHQ01000001">
    <property type="protein sequence ID" value="ROR97748.1"/>
    <property type="molecule type" value="Genomic_DNA"/>
</dbReference>
<feature type="transmembrane region" description="Helical" evidence="7">
    <location>
        <begin position="305"/>
        <end position="328"/>
    </location>
</feature>
<reference evidence="9 10" key="1">
    <citation type="submission" date="2018-11" db="EMBL/GenBank/DDBJ databases">
        <title>Sequencing the genomes of 1000 actinobacteria strains.</title>
        <authorList>
            <person name="Klenk H.-P."/>
        </authorList>
    </citation>
    <scope>NUCLEOTIDE SEQUENCE [LARGE SCALE GENOMIC DNA]</scope>
    <source>
        <strain evidence="9 10">DSM 13521</strain>
    </source>
</reference>
<evidence type="ECO:0000256" key="5">
    <source>
        <dbReference type="ARBA" id="ARBA00022989"/>
    </source>
</evidence>
<comment type="caution">
    <text evidence="9">The sequence shown here is derived from an EMBL/GenBank/DDBJ whole genome shotgun (WGS) entry which is preliminary data.</text>
</comment>
<proteinExistence type="inferred from homology"/>
<evidence type="ECO:0000259" key="8">
    <source>
        <dbReference type="PROSITE" id="PS50928"/>
    </source>
</evidence>
<dbReference type="PANTHER" id="PTHR43163:SF6">
    <property type="entry name" value="DIPEPTIDE TRANSPORT SYSTEM PERMEASE PROTEIN DPPB-RELATED"/>
    <property type="match status" value="1"/>
</dbReference>
<dbReference type="InterPro" id="IPR035906">
    <property type="entry name" value="MetI-like_sf"/>
</dbReference>
<dbReference type="Pfam" id="PF00528">
    <property type="entry name" value="BPD_transp_1"/>
    <property type="match status" value="1"/>
</dbReference>
<dbReference type="GO" id="GO:0071916">
    <property type="term" value="F:dipeptide transmembrane transporter activity"/>
    <property type="evidence" value="ECO:0007669"/>
    <property type="project" value="TreeGrafter"/>
</dbReference>
<evidence type="ECO:0000256" key="4">
    <source>
        <dbReference type="ARBA" id="ARBA00022692"/>
    </source>
</evidence>
<evidence type="ECO:0000256" key="7">
    <source>
        <dbReference type="RuleBase" id="RU363032"/>
    </source>
</evidence>
<feature type="transmembrane region" description="Helical" evidence="7">
    <location>
        <begin position="135"/>
        <end position="159"/>
    </location>
</feature>
<dbReference type="AlphaFoldDB" id="A0A3N2DDK8"/>
<evidence type="ECO:0000313" key="9">
    <source>
        <dbReference type="EMBL" id="ROR97748.1"/>
    </source>
</evidence>
<keyword evidence="2 7" id="KW-0813">Transport</keyword>
<dbReference type="SUPFAM" id="SSF161098">
    <property type="entry name" value="MetI-like"/>
    <property type="match status" value="1"/>
</dbReference>
<keyword evidence="5 7" id="KW-1133">Transmembrane helix</keyword>
<feature type="transmembrane region" description="Helical" evidence="7">
    <location>
        <begin position="199"/>
        <end position="218"/>
    </location>
</feature>